<dbReference type="Pfam" id="PF00856">
    <property type="entry name" value="SET"/>
    <property type="match status" value="1"/>
</dbReference>
<feature type="region of interest" description="Disordered" evidence="5">
    <location>
        <begin position="263"/>
        <end position="303"/>
    </location>
</feature>
<feature type="compositionally biased region" description="Polar residues" evidence="5">
    <location>
        <begin position="604"/>
        <end position="621"/>
    </location>
</feature>
<evidence type="ECO:0000313" key="9">
    <source>
        <dbReference type="Proteomes" id="UP000027002"/>
    </source>
</evidence>
<keyword evidence="1" id="KW-0479">Metal-binding</keyword>
<feature type="compositionally biased region" description="Basic and acidic residues" evidence="5">
    <location>
        <begin position="879"/>
        <end position="896"/>
    </location>
</feature>
<keyword evidence="2" id="KW-0863">Zinc-finger</keyword>
<dbReference type="Pfam" id="PF00628">
    <property type="entry name" value="PHD"/>
    <property type="match status" value="1"/>
</dbReference>
<evidence type="ECO:0000313" key="7">
    <source>
        <dbReference type="EMBL" id="GAO13555.1"/>
    </source>
</evidence>
<dbReference type="Gene3D" id="2.170.270.10">
    <property type="entry name" value="SET domain"/>
    <property type="match status" value="1"/>
</dbReference>
<dbReference type="SMART" id="SM00249">
    <property type="entry name" value="PHD"/>
    <property type="match status" value="1"/>
</dbReference>
<feature type="compositionally biased region" description="Basic and acidic residues" evidence="5">
    <location>
        <begin position="284"/>
        <end position="298"/>
    </location>
</feature>
<feature type="compositionally biased region" description="Polar residues" evidence="5">
    <location>
        <begin position="899"/>
        <end position="911"/>
    </location>
</feature>
<sequence length="911" mass="99611">MTDRPAPPSTRALLPSQTAGVTAQGTSTVKDEPLVEVPVVEQAEEEPYTIKCICNFSDDDGNTIYCETCDTWQHIDCFYPDNREEAIREDFSHSCAECKPRPLDRQKAIERTLRLRNTKAILAIQPELLDKKPKRPPSKSTRKKPKPNDLQIHGHVENGRSGSPTLPSSKKPKSSHRPSYSVGSQPSKPSPSYGNSSRPAPLHPPSPATTPPDLPDDFQIHHYSAGFCSLYSEQDVPDTHNNAFASLAIPTALSRWLREPDTMKQEVGRTRAEVFQEESPSPDGDGKRPKLEVKDTTRSPEPGTTLRWRFVRSTTPVEKDVPLIELNGEIGFQKDYCADPENLWADLSSPLPFVFFHPVLPLYIDTRKEGSLARFVRRSCKPNAQLDTYLSGGSEYHFWLVSDRFIPPNEQITLPWDFRLEKSVRDRWLHLLGLSDEDCSTMQEELELDPAEYTAISNWIDRILSEYGGCACDLDNNCAFARFHRQYLFGKNQGGGGRKKSRKARNHTISPTSTGHATNSRAASEGHADDGPDDAKPDADSRSKPPSRDRTPLQGAFDQLGILTEPTDRDKRKVAMVEDSFRRMEQQPPPRKKKRVSDGATAPASKSKSKNGTHGAATSQYVDAGTSRSKSGSPSSTRSPSIGFSRVNGKQSSAPVSRQASAGPRPLYCDAAVQTDPVDDGQWFSESCTPPPVKKRVISLSKRLMNSRHRCRVDEDKRICLANQQSHLSAMELDSPTSEQKKPSAASTTCEALSPASQSTDASTLQATPQLSPLHDTNPSAKTKIKTPDLRVQLPPVPAFDNTGLNGSATAIPPSASSASALSPLLNPFSAVALNGHAVNPSPVKKKLSLSDYKSRLNKAAGKVTGGSGVSKPGVASPEDVKTDMTMDPQPLDKPDNLIPTTTGLPSLNGA</sequence>
<dbReference type="SUPFAM" id="SSF57903">
    <property type="entry name" value="FYVE/PHD zinc finger"/>
    <property type="match status" value="1"/>
</dbReference>
<dbReference type="AlphaFoldDB" id="A0A063C575"/>
<feature type="compositionally biased region" description="Polar residues" evidence="5">
    <location>
        <begin position="648"/>
        <end position="660"/>
    </location>
</feature>
<reference evidence="7" key="1">
    <citation type="journal article" date="2016" name="Genome Announc.">
        <title>Genome Sequence of Ustilaginoidea virens IPU010, a Rice Pathogenic Fungus Causing False Smut.</title>
        <authorList>
            <person name="Kumagai T."/>
            <person name="Ishii T."/>
            <person name="Terai G."/>
            <person name="Umemura M."/>
            <person name="Machida M."/>
            <person name="Asai K."/>
        </authorList>
    </citation>
    <scope>NUCLEOTIDE SEQUENCE [LARGE SCALE GENOMIC DNA]</scope>
    <source>
        <strain evidence="7">IPU010</strain>
    </source>
</reference>
<feature type="compositionally biased region" description="Polar residues" evidence="5">
    <location>
        <begin position="745"/>
        <end position="781"/>
    </location>
</feature>
<dbReference type="EMBL" id="BBTG02000006">
    <property type="protein sequence ID" value="GAO13555.1"/>
    <property type="molecule type" value="Genomic_DNA"/>
</dbReference>
<dbReference type="InterPro" id="IPR011011">
    <property type="entry name" value="Znf_FYVE_PHD"/>
</dbReference>
<keyword evidence="4" id="KW-0156">Chromatin regulator</keyword>
<dbReference type="Proteomes" id="UP000054053">
    <property type="component" value="Unassembled WGS sequence"/>
</dbReference>
<feature type="compositionally biased region" description="Low complexity" evidence="5">
    <location>
        <begin position="625"/>
        <end position="641"/>
    </location>
</feature>
<evidence type="ECO:0000259" key="6">
    <source>
        <dbReference type="PROSITE" id="PS50280"/>
    </source>
</evidence>
<dbReference type="InterPro" id="IPR013083">
    <property type="entry name" value="Znf_RING/FYVE/PHD"/>
</dbReference>
<feature type="region of interest" description="Disordered" evidence="5">
    <location>
        <begin position="124"/>
        <end position="218"/>
    </location>
</feature>
<dbReference type="PROSITE" id="PS50280">
    <property type="entry name" value="SET"/>
    <property type="match status" value="1"/>
</dbReference>
<feature type="region of interest" description="Disordered" evidence="5">
    <location>
        <begin position="1"/>
        <end position="30"/>
    </location>
</feature>
<dbReference type="InterPro" id="IPR001965">
    <property type="entry name" value="Znf_PHD"/>
</dbReference>
<feature type="region of interest" description="Disordered" evidence="5">
    <location>
        <begin position="491"/>
        <end position="673"/>
    </location>
</feature>
<feature type="region of interest" description="Disordered" evidence="5">
    <location>
        <begin position="860"/>
        <end position="911"/>
    </location>
</feature>
<dbReference type="GO" id="GO:0006355">
    <property type="term" value="P:regulation of DNA-templated transcription"/>
    <property type="evidence" value="ECO:0007669"/>
    <property type="project" value="TreeGrafter"/>
</dbReference>
<dbReference type="GeneID" id="66066605"/>
<reference evidence="10" key="2">
    <citation type="journal article" date="2016" name="Genome Announc.">
        <title>Genome sequence of Ustilaginoidea virens IPU010, a rice pathogenic fungus causing false smut.</title>
        <authorList>
            <person name="Kumagai T."/>
            <person name="Ishii T."/>
            <person name="Terai G."/>
            <person name="Umemura M."/>
            <person name="Machida M."/>
            <person name="Asai K."/>
        </authorList>
    </citation>
    <scope>NUCLEOTIDE SEQUENCE [LARGE SCALE GENOMIC DNA]</scope>
    <source>
        <strain evidence="10">IPU010</strain>
    </source>
</reference>
<feature type="compositionally biased region" description="Basic and acidic residues" evidence="5">
    <location>
        <begin position="524"/>
        <end position="551"/>
    </location>
</feature>
<evidence type="ECO:0000256" key="3">
    <source>
        <dbReference type="ARBA" id="ARBA00022833"/>
    </source>
</evidence>
<dbReference type="PANTHER" id="PTHR46462:SF3">
    <property type="entry name" value="UPSET, ISOFORM A"/>
    <property type="match status" value="1"/>
</dbReference>
<dbReference type="Proteomes" id="UP000027002">
    <property type="component" value="Chromosome 4"/>
</dbReference>
<evidence type="ECO:0000313" key="8">
    <source>
        <dbReference type="EMBL" id="QUC21585.1"/>
    </source>
</evidence>
<keyword evidence="3" id="KW-0862">Zinc</keyword>
<dbReference type="GO" id="GO:0034967">
    <property type="term" value="C:Set3 complex"/>
    <property type="evidence" value="ECO:0007669"/>
    <property type="project" value="TreeGrafter"/>
</dbReference>
<feature type="compositionally biased region" description="Polar residues" evidence="5">
    <location>
        <begin position="15"/>
        <end position="28"/>
    </location>
</feature>
<evidence type="ECO:0000256" key="4">
    <source>
        <dbReference type="ARBA" id="ARBA00022853"/>
    </source>
</evidence>
<dbReference type="InterPro" id="IPR046341">
    <property type="entry name" value="SET_dom_sf"/>
</dbReference>
<dbReference type="HOGENOM" id="CLU_009510_1_0_1"/>
<dbReference type="OrthoDB" id="1928087at2759"/>
<dbReference type="InterPro" id="IPR019787">
    <property type="entry name" value="Znf_PHD-finger"/>
</dbReference>
<name>A0A063C575_USTVR</name>
<evidence type="ECO:0000256" key="1">
    <source>
        <dbReference type="ARBA" id="ARBA00022723"/>
    </source>
</evidence>
<dbReference type="InterPro" id="IPR001214">
    <property type="entry name" value="SET_dom"/>
</dbReference>
<feature type="domain" description="SET" evidence="6">
    <location>
        <begin position="289"/>
        <end position="417"/>
    </location>
</feature>
<evidence type="ECO:0000256" key="2">
    <source>
        <dbReference type="ARBA" id="ARBA00022771"/>
    </source>
</evidence>
<dbReference type="PANTHER" id="PTHR46462">
    <property type="entry name" value="UPSET, ISOFORM A"/>
    <property type="match status" value="1"/>
</dbReference>
<protein>
    <recommendedName>
        <fullName evidence="6">SET domain-containing protein</fullName>
    </recommendedName>
</protein>
<keyword evidence="9" id="KW-1185">Reference proteome</keyword>
<dbReference type="SMART" id="SM00317">
    <property type="entry name" value="SET"/>
    <property type="match status" value="1"/>
</dbReference>
<evidence type="ECO:0000256" key="5">
    <source>
        <dbReference type="SAM" id="MobiDB-lite"/>
    </source>
</evidence>
<feature type="compositionally biased region" description="Basic and acidic residues" evidence="5">
    <location>
        <begin position="566"/>
        <end position="585"/>
    </location>
</feature>
<reference evidence="8" key="3">
    <citation type="submission" date="2020-03" db="EMBL/GenBank/DDBJ databases">
        <title>A mixture of massive structural variations and highly conserved coding sequences in Ustilaginoidea virens genome.</title>
        <authorList>
            <person name="Zhang K."/>
            <person name="Zhao Z."/>
            <person name="Zhang Z."/>
            <person name="Li Y."/>
            <person name="Hsiang T."/>
            <person name="Sun W."/>
        </authorList>
    </citation>
    <scope>NUCLEOTIDE SEQUENCE</scope>
    <source>
        <strain evidence="8">UV-8b</strain>
    </source>
</reference>
<dbReference type="STRING" id="1159556.A0A063C575"/>
<feature type="compositionally biased region" description="Basic and acidic residues" evidence="5">
    <location>
        <begin position="263"/>
        <end position="274"/>
    </location>
</feature>
<dbReference type="KEGG" id="uvi:66066605"/>
<feature type="compositionally biased region" description="Pro residues" evidence="5">
    <location>
        <begin position="201"/>
        <end position="213"/>
    </location>
</feature>
<feature type="compositionally biased region" description="Basic residues" evidence="5">
    <location>
        <begin position="132"/>
        <end position="145"/>
    </location>
</feature>
<dbReference type="EMBL" id="CP072756">
    <property type="protein sequence ID" value="QUC21585.1"/>
    <property type="molecule type" value="Genomic_DNA"/>
</dbReference>
<feature type="region of interest" description="Disordered" evidence="5">
    <location>
        <begin position="730"/>
        <end position="786"/>
    </location>
</feature>
<organism evidence="7 10">
    <name type="scientific">Ustilaginoidea virens</name>
    <name type="common">Rice false smut fungus</name>
    <name type="synonym">Villosiclava virens</name>
    <dbReference type="NCBI Taxonomy" id="1159556"/>
    <lineage>
        <taxon>Eukaryota</taxon>
        <taxon>Fungi</taxon>
        <taxon>Dikarya</taxon>
        <taxon>Ascomycota</taxon>
        <taxon>Pezizomycotina</taxon>
        <taxon>Sordariomycetes</taxon>
        <taxon>Hypocreomycetidae</taxon>
        <taxon>Hypocreales</taxon>
        <taxon>Clavicipitaceae</taxon>
        <taxon>Ustilaginoidea</taxon>
    </lineage>
</organism>
<dbReference type="SUPFAM" id="SSF82199">
    <property type="entry name" value="SET domain"/>
    <property type="match status" value="1"/>
</dbReference>
<feature type="compositionally biased region" description="Polar residues" evidence="5">
    <location>
        <begin position="507"/>
        <end position="522"/>
    </location>
</feature>
<proteinExistence type="predicted"/>
<dbReference type="Gene3D" id="3.30.40.10">
    <property type="entry name" value="Zinc/RING finger domain, C3HC4 (zinc finger)"/>
    <property type="match status" value="1"/>
</dbReference>
<feature type="compositionally biased region" description="Polar residues" evidence="5">
    <location>
        <begin position="182"/>
        <end position="198"/>
    </location>
</feature>
<evidence type="ECO:0000313" key="10">
    <source>
        <dbReference type="Proteomes" id="UP000054053"/>
    </source>
</evidence>
<feature type="compositionally biased region" description="Basic residues" evidence="5">
    <location>
        <begin position="497"/>
        <end position="506"/>
    </location>
</feature>
<dbReference type="GO" id="GO:0070210">
    <property type="term" value="C:Rpd3L-Expanded complex"/>
    <property type="evidence" value="ECO:0007669"/>
    <property type="project" value="TreeGrafter"/>
</dbReference>
<dbReference type="GO" id="GO:0006325">
    <property type="term" value="P:chromatin organization"/>
    <property type="evidence" value="ECO:0007669"/>
    <property type="project" value="UniProtKB-KW"/>
</dbReference>
<dbReference type="GO" id="GO:0008270">
    <property type="term" value="F:zinc ion binding"/>
    <property type="evidence" value="ECO:0007669"/>
    <property type="project" value="UniProtKB-KW"/>
</dbReference>
<accession>A0A063C575</accession>
<gene>
    <name evidence="8" type="ORF">UV8b_05828</name>
    <name evidence="7" type="ORF">UVI_02015720</name>
</gene>
<dbReference type="RefSeq" id="XP_042999258.1">
    <property type="nucleotide sequence ID" value="XM_043143325.1"/>
</dbReference>